<dbReference type="GO" id="GO:0004467">
    <property type="term" value="F:long-chain fatty acid-CoA ligase activity"/>
    <property type="evidence" value="ECO:0007669"/>
    <property type="project" value="TreeGrafter"/>
</dbReference>
<dbReference type="RefSeq" id="WP_022541569.1">
    <property type="nucleotide sequence ID" value="NC_022521.1"/>
</dbReference>
<dbReference type="InterPro" id="IPR042099">
    <property type="entry name" value="ANL_N_sf"/>
</dbReference>
<dbReference type="GeneID" id="17110208"/>
<dbReference type="PANTHER" id="PTHR43272:SF32">
    <property type="entry name" value="AMP-DEPENDENT SYNTHETASE_LIGASE DOMAIN-CONTAINING PROTEIN"/>
    <property type="match status" value="1"/>
</dbReference>
<dbReference type="PROSITE" id="PS00455">
    <property type="entry name" value="AMP_BINDING"/>
    <property type="match status" value="1"/>
</dbReference>
<protein>
    <submittedName>
        <fullName evidence="5">Fatty-acid-CoA ligase</fullName>
    </submittedName>
</protein>
<feature type="domain" description="AMP-dependent synthetase/ligase" evidence="4">
    <location>
        <begin position="27"/>
        <end position="448"/>
    </location>
</feature>
<dbReference type="PATRIC" id="fig|1198449.6.peg.837"/>
<keyword evidence="3" id="KW-0443">Lipid metabolism</keyword>
<reference evidence="5 6" key="1">
    <citation type="journal article" date="2013" name="Appl. Environ. Microbiol.">
        <title>Variation of the Virus-Related Elements within Syntenic Genomes of the Hyperthermophilic Archaeon Aeropyrum.</title>
        <authorList>
            <person name="Daifuku T."/>
            <person name="Yoshida T."/>
            <person name="Kitamura T."/>
            <person name="Kawaichi S."/>
            <person name="Inoue T."/>
            <person name="Nomura K."/>
            <person name="Yoshida Y."/>
            <person name="Kuno S."/>
            <person name="Sako Y."/>
        </authorList>
    </citation>
    <scope>NUCLEOTIDE SEQUENCE [LARGE SCALE GENOMIC DNA]</scope>
    <source>
        <strain evidence="5 6">SY1</strain>
    </source>
</reference>
<dbReference type="Pfam" id="PF23562">
    <property type="entry name" value="AMP-binding_C_3"/>
    <property type="match status" value="1"/>
</dbReference>
<dbReference type="InterPro" id="IPR020845">
    <property type="entry name" value="AMP-binding_CS"/>
</dbReference>
<dbReference type="eggNOG" id="arCOG04199">
    <property type="taxonomic scope" value="Archaea"/>
</dbReference>
<dbReference type="GO" id="GO:0016020">
    <property type="term" value="C:membrane"/>
    <property type="evidence" value="ECO:0007669"/>
    <property type="project" value="TreeGrafter"/>
</dbReference>
<sequence length="651" mass="74810">MEARSVERQREKPWEGEIYESTFPWLLEWRAKTQPDRVAFRWKRYGIWRRYTWRDYYTRVAYAALALESLGLGPGETGAFITFNRPSWVIYEVGVQLLGGRAMGIYRDSLSDEVGYLLDAGDAKFVMVEGQEQLDRVLESGVDVDKIIIDEAKGLHQYRGMVGSKIVTFGDIMRMGKKLYLDGGDQRVRKLMGELEPDMVCGLFTTSGTTGLPKLAMISFKNMLAMAHQLNLVDPVSGDWEYVSFLPTAWIGEQMMSIPYHMIGGFKVNFPETPHTLWRDFREIAPHFMFSPPRIWERIAKDIMARIDDADPLKRAAFRLAYKIGYEAARRRLVKGRSRPPAAWRILYFIAYWLALRAVLDKAGLKRIVRAYTGGAMIGEDYVMFYHSLGVNLKQIYGQTEVAGIAVVHPDDDVRPDTVGKPLPLTEVRISEDGEILMRSPAMMKGYYKNEEATAKTIVDGWLRTGDVGVITEDGHLKVLDRAKEIIVLSDGTRVAPQVIQNKLKFSPYIGEAAIVGSGKPYLAALVNIDFEIVSRWAERRRIPFTSYSDLSQKPEVLQLLKREIEKVNRRLPEKERIRRFVSLFKEFHPDDEEMTRTRKLRRMVIESRYAGLIEAIYRGDEEYELTVTMKLEDGRRVQVTRRVKIIDVEV</sequence>
<dbReference type="InterPro" id="IPR000873">
    <property type="entry name" value="AMP-dep_synth/lig_dom"/>
</dbReference>
<keyword evidence="1 5" id="KW-0436">Ligase</keyword>
<evidence type="ECO:0000313" key="6">
    <source>
        <dbReference type="Proteomes" id="UP000016887"/>
    </source>
</evidence>
<accession>U3TCZ4</accession>
<dbReference type="Pfam" id="PF00501">
    <property type="entry name" value="AMP-binding"/>
    <property type="match status" value="1"/>
</dbReference>
<keyword evidence="6" id="KW-1185">Reference proteome</keyword>
<keyword evidence="2" id="KW-0276">Fatty acid metabolism</keyword>
<dbReference type="SUPFAM" id="SSF56801">
    <property type="entry name" value="Acetyl-CoA synthetase-like"/>
    <property type="match status" value="1"/>
</dbReference>
<dbReference type="STRING" id="1198449.ACAM_0827"/>
<dbReference type="KEGG" id="acj:ACAM_0827"/>
<evidence type="ECO:0000313" key="5">
    <source>
        <dbReference type="EMBL" id="BAN90296.1"/>
    </source>
</evidence>
<dbReference type="EMBL" id="AP012489">
    <property type="protein sequence ID" value="BAN90296.1"/>
    <property type="molecule type" value="Genomic_DNA"/>
</dbReference>
<proteinExistence type="predicted"/>
<dbReference type="Gene3D" id="3.40.50.12780">
    <property type="entry name" value="N-terminal domain of ligase-like"/>
    <property type="match status" value="1"/>
</dbReference>
<organism evidence="5 6">
    <name type="scientific">Aeropyrum camini SY1 = JCM 12091</name>
    <dbReference type="NCBI Taxonomy" id="1198449"/>
    <lineage>
        <taxon>Archaea</taxon>
        <taxon>Thermoproteota</taxon>
        <taxon>Thermoprotei</taxon>
        <taxon>Desulfurococcales</taxon>
        <taxon>Desulfurococcaceae</taxon>
        <taxon>Aeropyrum</taxon>
    </lineage>
</organism>
<dbReference type="AlphaFoldDB" id="U3TCZ4"/>
<evidence type="ECO:0000256" key="1">
    <source>
        <dbReference type="ARBA" id="ARBA00022598"/>
    </source>
</evidence>
<dbReference type="PANTHER" id="PTHR43272">
    <property type="entry name" value="LONG-CHAIN-FATTY-ACID--COA LIGASE"/>
    <property type="match status" value="1"/>
</dbReference>
<dbReference type="Proteomes" id="UP000016887">
    <property type="component" value="Chromosome"/>
</dbReference>
<evidence type="ECO:0000259" key="4">
    <source>
        <dbReference type="Pfam" id="PF00501"/>
    </source>
</evidence>
<evidence type="ECO:0000256" key="3">
    <source>
        <dbReference type="ARBA" id="ARBA00023098"/>
    </source>
</evidence>
<gene>
    <name evidence="5" type="ORF">ACAM_0827</name>
</gene>
<evidence type="ECO:0000256" key="2">
    <source>
        <dbReference type="ARBA" id="ARBA00022832"/>
    </source>
</evidence>
<name>U3TCZ4_9CREN</name>